<dbReference type="EMBL" id="CP013050">
    <property type="protein sequence ID" value="ALM75953.1"/>
    <property type="molecule type" value="Genomic_DNA"/>
</dbReference>
<name>A0A0S1XDX4_THEBA</name>
<accession>A0A0S1XDX4</accession>
<protein>
    <submittedName>
        <fullName evidence="1">Uncharacterized protein</fullName>
    </submittedName>
</protein>
<dbReference type="AlphaFoldDB" id="A0A0S1XDX4"/>
<organism evidence="1 2">
    <name type="scientific">Thermococcus barophilus</name>
    <dbReference type="NCBI Taxonomy" id="55802"/>
    <lineage>
        <taxon>Archaea</taxon>
        <taxon>Methanobacteriati</taxon>
        <taxon>Methanobacteriota</taxon>
        <taxon>Thermococci</taxon>
        <taxon>Thermococcales</taxon>
        <taxon>Thermococcaceae</taxon>
        <taxon>Thermococcus</taxon>
    </lineage>
</organism>
<evidence type="ECO:0000313" key="2">
    <source>
        <dbReference type="Proteomes" id="UP000066042"/>
    </source>
</evidence>
<reference evidence="1 2" key="1">
    <citation type="journal article" date="2016" name="Genome Announc.">
        <title>Complete genome sequence of the hyperthermophilic and piezophilic archaeon Thermococcus barophilus Ch5, capable of growth at the expense of hydrogenogenesis from carbon monoxide and formate.</title>
        <authorList>
            <person name="Oger P."/>
            <person name="Sokolova T.G."/>
            <person name="Kozhevnikova D.A."/>
            <person name="Taranov E.A."/>
            <person name="Vannier P."/>
            <person name="Lee H.S."/>
            <person name="Kwon K.K."/>
            <person name="Kang S.G."/>
            <person name="Lee J.H."/>
            <person name="Bonch-Osmolovskaya E.A."/>
            <person name="Lebedinsky A.V."/>
        </authorList>
    </citation>
    <scope>NUCLEOTIDE SEQUENCE [LARGE SCALE GENOMIC DNA]</scope>
    <source>
        <strain evidence="2">Ch5</strain>
    </source>
</reference>
<gene>
    <name evidence="1" type="ORF">TBCH5v1_2051</name>
</gene>
<sequence>MKRLSSKLSIFKNKPLFFLFLTLLSIMLILPTSFFTCPSSCYPNFLSNIRWVSLDNYDDFVKNLKMEYSYSKYTARVFLVFFIDKDGNGRINESILLTDVLKPTWIELYVPYVVKFYNNMSITGATISQAICTRENDYYLRCLILLKPKNDTVKLDLVYSFVIKNKKMFRL</sequence>
<dbReference type="Proteomes" id="UP000066042">
    <property type="component" value="Chromosome"/>
</dbReference>
<evidence type="ECO:0000313" key="1">
    <source>
        <dbReference type="EMBL" id="ALM75953.1"/>
    </source>
</evidence>
<dbReference type="PATRIC" id="fig|55802.8.peg.2033"/>
<proteinExistence type="predicted"/>